<dbReference type="RefSeq" id="XP_022285785.1">
    <property type="nucleotide sequence ID" value="XM_022429188.1"/>
</dbReference>
<dbReference type="Proteomes" id="UP000078397">
    <property type="component" value="Unassembled WGS sequence"/>
</dbReference>
<dbReference type="PANTHER" id="PTHR24148">
    <property type="entry name" value="ANKYRIN REPEAT DOMAIN-CONTAINING PROTEIN 39 HOMOLOG-RELATED"/>
    <property type="match status" value="1"/>
</dbReference>
<dbReference type="STRING" id="1380566.A0A219ARU3"/>
<dbReference type="CDD" id="cd06268">
    <property type="entry name" value="PBP1_ABC_transporter_LIVBP-like"/>
    <property type="match status" value="1"/>
</dbReference>
<dbReference type="Pfam" id="PF13458">
    <property type="entry name" value="Peripla_BP_6"/>
    <property type="match status" value="1"/>
</dbReference>
<name>A0A219ARU3_METCM</name>
<dbReference type="InterPro" id="IPR010730">
    <property type="entry name" value="HET"/>
</dbReference>
<feature type="compositionally biased region" description="Polar residues" evidence="2">
    <location>
        <begin position="176"/>
        <end position="196"/>
    </location>
</feature>
<evidence type="ECO:0000256" key="1">
    <source>
        <dbReference type="ARBA" id="ARBA00022729"/>
    </source>
</evidence>
<evidence type="ECO:0000313" key="5">
    <source>
        <dbReference type="EMBL" id="OWT43352.1"/>
    </source>
</evidence>
<dbReference type="InterPro" id="IPR052895">
    <property type="entry name" value="HetReg/Transcr_Mod"/>
</dbReference>
<evidence type="ECO:0000259" key="4">
    <source>
        <dbReference type="Pfam" id="PF13458"/>
    </source>
</evidence>
<dbReference type="SUPFAM" id="SSF53822">
    <property type="entry name" value="Periplasmic binding protein-like I"/>
    <property type="match status" value="1"/>
</dbReference>
<dbReference type="AlphaFoldDB" id="A0A219ARU3"/>
<proteinExistence type="predicted"/>
<evidence type="ECO:0000256" key="2">
    <source>
        <dbReference type="SAM" id="MobiDB-lite"/>
    </source>
</evidence>
<evidence type="ECO:0000259" key="3">
    <source>
        <dbReference type="Pfam" id="PF06985"/>
    </source>
</evidence>
<feature type="domain" description="Heterokaryon incompatibility" evidence="3">
    <location>
        <begin position="70"/>
        <end position="222"/>
    </location>
</feature>
<feature type="region of interest" description="Disordered" evidence="2">
    <location>
        <begin position="164"/>
        <end position="200"/>
    </location>
</feature>
<dbReference type="InterPro" id="IPR028082">
    <property type="entry name" value="Peripla_BP_I"/>
</dbReference>
<reference evidence="5 6" key="1">
    <citation type="journal article" date="2016" name="PLoS Pathog.">
        <title>Biosynthesis of antibiotic leucinostatins in bio-control fungus Purpureocillium lilacinum and their inhibition on phytophthora revealed by genome mining.</title>
        <authorList>
            <person name="Wang G."/>
            <person name="Liu Z."/>
            <person name="Lin R."/>
            <person name="Li E."/>
            <person name="Mao Z."/>
            <person name="Ling J."/>
            <person name="Yang Y."/>
            <person name="Yin W.B."/>
            <person name="Xie B."/>
        </authorList>
    </citation>
    <scope>NUCLEOTIDE SEQUENCE [LARGE SCALE GENOMIC DNA]</scope>
    <source>
        <strain evidence="5">170</strain>
    </source>
</reference>
<feature type="domain" description="Leucine-binding protein" evidence="4">
    <location>
        <begin position="579"/>
        <end position="885"/>
    </location>
</feature>
<accession>A0A219ARU3</accession>
<dbReference type="OrthoDB" id="1470350at2759"/>
<gene>
    <name evidence="5" type="ORF">VFPPC_17485</name>
</gene>
<evidence type="ECO:0000313" key="6">
    <source>
        <dbReference type="Proteomes" id="UP000078397"/>
    </source>
</evidence>
<sequence length="947" mass="104023">MTADHSVGGIRDDITRTHMEVGSTRSVYSYTPLNPDVDCTRFVKILPAEGDDATIRCQLVEIPFGDRPQYEALSYTWGGTEKTQKVEIDGGYLGIGQNLYDALCVLRKRQSGCVYWIDALCINQDDVAERNRQLGMMAQIYFRASWVIVWLGAKYAKYQDELPEGEAKTPDDSVASDENTSPNTQQDCETSNANSAEHTEQREMVNELCADGYWKRVWIIQEIGQARRLTVCFGNFEKSWDDFIHLITMHQKDDAGPVRLHRLRQEKDDDGYALTKLLSDHQDAKCQDPKDKVYGLVGLAGDAHGFPMDYNKSLYRVWSDTMEFVNRRRLVKGKKFIPFGRLVKRLLMGDDCSPWGQINGLNADDGEETETELIDDSVKENSCKVFTMTGSAFGSISYLGPSTSEIVADLSKAKDWGMSMQALYRDDLGSARRESRMLIRTILDADDGQLSNFCHNHVSSVVWGDGLHNAMLLYAERNLPRHNNGDPGISADSDSSSARLYQACNGSGGDGQWKMGVVSARAQKGDILCSVDGVSKAVAVRAYRTANFQHPRFRIYGAVMHNPTQCATQIDGANSCILIGALAPLSPPGWVDAGKQLLAGLELAVLEVNRSGGISGRLLKLLVRDTAADAQKAVKAVDELVGMGVVALVGEYHSVVARAIATRAAAIGIPYLCSSAVIDELQVNDCTSGIDETTKTDSVARLAPAQSHGWSIYADFLLSAGHNSIAVAADPSSVYWRSGSRILRENFAPRGGSVIELDVRELTPTTLCDELVRQRDNARVSALLLLVGHPEPAVSIVKSVRRDKRLEGITIGTPAGQAEFAEWSTLLGDGGAAIPFLSYLPERLSPLGTRVEAALFEKLATNASFVAFEGYDTILVLAELLRTRGVERTDTPPPWSQLSVPGTRGQISFSRVPGINIWQWAWPPVRVVDREPGQLGRLRIRHVGKAE</sequence>
<protein>
    <submittedName>
        <fullName evidence="5">HET domain-containing protein</fullName>
    </submittedName>
</protein>
<keyword evidence="6" id="KW-1185">Reference proteome</keyword>
<dbReference type="Pfam" id="PF06985">
    <property type="entry name" value="HET"/>
    <property type="match status" value="1"/>
</dbReference>
<comment type="caution">
    <text evidence="5">The sequence shown here is derived from an EMBL/GenBank/DDBJ whole genome shotgun (WGS) entry which is preliminary data.</text>
</comment>
<organism evidence="5 6">
    <name type="scientific">Pochonia chlamydosporia 170</name>
    <dbReference type="NCBI Taxonomy" id="1380566"/>
    <lineage>
        <taxon>Eukaryota</taxon>
        <taxon>Fungi</taxon>
        <taxon>Dikarya</taxon>
        <taxon>Ascomycota</taxon>
        <taxon>Pezizomycotina</taxon>
        <taxon>Sordariomycetes</taxon>
        <taxon>Hypocreomycetidae</taxon>
        <taxon>Hypocreales</taxon>
        <taxon>Clavicipitaceae</taxon>
        <taxon>Pochonia</taxon>
    </lineage>
</organism>
<keyword evidence="1" id="KW-0732">Signal</keyword>
<dbReference type="Gene3D" id="3.40.50.2300">
    <property type="match status" value="2"/>
</dbReference>
<dbReference type="EMBL" id="LSBJ02000002">
    <property type="protein sequence ID" value="OWT43352.1"/>
    <property type="molecule type" value="Genomic_DNA"/>
</dbReference>
<dbReference type="GeneID" id="28855266"/>
<dbReference type="KEGG" id="pchm:VFPPC_17485"/>
<dbReference type="PANTHER" id="PTHR24148:SF64">
    <property type="entry name" value="HETEROKARYON INCOMPATIBILITY DOMAIN-CONTAINING PROTEIN"/>
    <property type="match status" value="1"/>
</dbReference>
<dbReference type="InterPro" id="IPR028081">
    <property type="entry name" value="Leu-bd"/>
</dbReference>